<keyword evidence="1" id="KW-0472">Membrane</keyword>
<evidence type="ECO:0000313" key="3">
    <source>
        <dbReference type="Proteomes" id="UP001303473"/>
    </source>
</evidence>
<protein>
    <submittedName>
        <fullName evidence="2">Uncharacterized protein</fullName>
    </submittedName>
</protein>
<name>A0AAN6NCC8_9PEZI</name>
<organism evidence="2 3">
    <name type="scientific">Diplogelasinospora grovesii</name>
    <dbReference type="NCBI Taxonomy" id="303347"/>
    <lineage>
        <taxon>Eukaryota</taxon>
        <taxon>Fungi</taxon>
        <taxon>Dikarya</taxon>
        <taxon>Ascomycota</taxon>
        <taxon>Pezizomycotina</taxon>
        <taxon>Sordariomycetes</taxon>
        <taxon>Sordariomycetidae</taxon>
        <taxon>Sordariales</taxon>
        <taxon>Diplogelasinosporaceae</taxon>
        <taxon>Diplogelasinospora</taxon>
    </lineage>
</organism>
<reference evidence="3" key="1">
    <citation type="journal article" date="2023" name="Mol. Phylogenet. Evol.">
        <title>Genome-scale phylogeny and comparative genomics of the fungal order Sordariales.</title>
        <authorList>
            <person name="Hensen N."/>
            <person name="Bonometti L."/>
            <person name="Westerberg I."/>
            <person name="Brannstrom I.O."/>
            <person name="Guillou S."/>
            <person name="Cros-Aarteil S."/>
            <person name="Calhoun S."/>
            <person name="Haridas S."/>
            <person name="Kuo A."/>
            <person name="Mondo S."/>
            <person name="Pangilinan J."/>
            <person name="Riley R."/>
            <person name="LaButti K."/>
            <person name="Andreopoulos B."/>
            <person name="Lipzen A."/>
            <person name="Chen C."/>
            <person name="Yan M."/>
            <person name="Daum C."/>
            <person name="Ng V."/>
            <person name="Clum A."/>
            <person name="Steindorff A."/>
            <person name="Ohm R.A."/>
            <person name="Martin F."/>
            <person name="Silar P."/>
            <person name="Natvig D.O."/>
            <person name="Lalanne C."/>
            <person name="Gautier V."/>
            <person name="Ament-Velasquez S.L."/>
            <person name="Kruys A."/>
            <person name="Hutchinson M.I."/>
            <person name="Powell A.J."/>
            <person name="Barry K."/>
            <person name="Miller A.N."/>
            <person name="Grigoriev I.V."/>
            <person name="Debuchy R."/>
            <person name="Gladieux P."/>
            <person name="Hiltunen Thoren M."/>
            <person name="Johannesson H."/>
        </authorList>
    </citation>
    <scope>NUCLEOTIDE SEQUENCE [LARGE SCALE GENOMIC DNA]</scope>
    <source>
        <strain evidence="3">CBS 340.73</strain>
    </source>
</reference>
<evidence type="ECO:0000256" key="1">
    <source>
        <dbReference type="SAM" id="Phobius"/>
    </source>
</evidence>
<keyword evidence="1" id="KW-0812">Transmembrane</keyword>
<feature type="transmembrane region" description="Helical" evidence="1">
    <location>
        <begin position="161"/>
        <end position="185"/>
    </location>
</feature>
<gene>
    <name evidence="2" type="ORF">QBC46DRAFT_448055</name>
</gene>
<comment type="caution">
    <text evidence="2">The sequence shown here is derived from an EMBL/GenBank/DDBJ whole genome shotgun (WGS) entry which is preliminary data.</text>
</comment>
<keyword evidence="1" id="KW-1133">Transmembrane helix</keyword>
<keyword evidence="3" id="KW-1185">Reference proteome</keyword>
<dbReference type="Proteomes" id="UP001303473">
    <property type="component" value="Unassembled WGS sequence"/>
</dbReference>
<accession>A0AAN6NCC8</accession>
<proteinExistence type="predicted"/>
<dbReference type="AlphaFoldDB" id="A0AAN6NCC8"/>
<evidence type="ECO:0000313" key="2">
    <source>
        <dbReference type="EMBL" id="KAK3942163.1"/>
    </source>
</evidence>
<sequence>MPCSLRRSQYYYVDTTTPLSPGHLRHPAGNCDLKSGRIPGLQSSDGAPGRKEWSKPILGWAVDWSPLFPVRYNYIVDTESCVCARQISEDGDITGPPVVPERSAARRLTATNSLQTNSYMSMSQALPPYSAKKKIPNRTPEPQRDADAGIKYQDWIARRGGWYRVVLITLLLVGLIIGLAVGLTIGPQKGNQASTPALLPTGLFPAGSYAFTTALANVSTGCTSNPSTWSCYPFSTYSPSAPDLSATTFYWEIEPVTTYLYAISSSANPFAPTFTNVSLTLIDGNQYTERFAFNFTMAPKAVELSAQVGNDKNAKVTCWFNSTVMSATIWTRMRASYPANITEVAAPVNATNVFAPWPFAVEIKQVQDASNGVPDCRDAAGRPVGGDLRPNATTQAQGGTVTTCSCSYSNRNLPSTKGNHSVKAARSRPLSYSRADHIALFHGWVAGTGTGKLQTSERKGGYYLVEGGHGISSHFCHSDYLIEDSDGANPC</sequence>
<dbReference type="EMBL" id="MU853776">
    <property type="protein sequence ID" value="KAK3942163.1"/>
    <property type="molecule type" value="Genomic_DNA"/>
</dbReference>